<comment type="similarity">
    <text evidence="5">Belongs to the USP family.</text>
</comment>
<keyword evidence="10" id="KW-1185">Reference proteome</keyword>
<accession>L1JLW1</accession>
<dbReference type="HOGENOM" id="CLU_016797_0_0_1"/>
<dbReference type="PaxDb" id="55529-EKX49556"/>
<proteinExistence type="inferred from homology"/>
<evidence type="ECO:0000313" key="9">
    <source>
        <dbReference type="EnsemblProtists" id="EKX49556"/>
    </source>
</evidence>
<dbReference type="STRING" id="905079.L1JLW1"/>
<dbReference type="PANTHER" id="PTHR11952">
    <property type="entry name" value="UDP- GLUCOSE PYROPHOSPHORYLASE"/>
    <property type="match status" value="1"/>
</dbReference>
<evidence type="ECO:0000256" key="5">
    <source>
        <dbReference type="ARBA" id="ARBA00038047"/>
    </source>
</evidence>
<dbReference type="Gene3D" id="3.90.550.10">
    <property type="entry name" value="Spore Coat Polysaccharide Biosynthesis Protein SpsA, Chain A"/>
    <property type="match status" value="1"/>
</dbReference>
<evidence type="ECO:0000256" key="6">
    <source>
        <dbReference type="ARBA" id="ARBA00039080"/>
    </source>
</evidence>
<dbReference type="EMBL" id="JH992981">
    <property type="protein sequence ID" value="EKX49556.1"/>
    <property type="molecule type" value="Genomic_DNA"/>
</dbReference>
<dbReference type="GO" id="GO:0003977">
    <property type="term" value="F:UDP-N-acetylglucosamine diphosphorylase activity"/>
    <property type="evidence" value="ECO:0007669"/>
    <property type="project" value="TreeGrafter"/>
</dbReference>
<name>L1JLW1_GUITC</name>
<comment type="cofactor">
    <cofactor evidence="1">
        <name>Mn(2+)</name>
        <dbReference type="ChEBI" id="CHEBI:29035"/>
    </cofactor>
</comment>
<keyword evidence="4" id="KW-0548">Nucleotidyltransferase</keyword>
<evidence type="ECO:0000256" key="1">
    <source>
        <dbReference type="ARBA" id="ARBA00001936"/>
    </source>
</evidence>
<dbReference type="SUPFAM" id="SSF53448">
    <property type="entry name" value="Nucleotide-diphospho-sugar transferases"/>
    <property type="match status" value="1"/>
</dbReference>
<dbReference type="RefSeq" id="XP_005836536.1">
    <property type="nucleotide sequence ID" value="XM_005836479.1"/>
</dbReference>
<dbReference type="GeneID" id="17306212"/>
<evidence type="ECO:0000256" key="4">
    <source>
        <dbReference type="ARBA" id="ARBA00022695"/>
    </source>
</evidence>
<evidence type="ECO:0000256" key="3">
    <source>
        <dbReference type="ARBA" id="ARBA00022679"/>
    </source>
</evidence>
<evidence type="ECO:0000313" key="10">
    <source>
        <dbReference type="Proteomes" id="UP000011087"/>
    </source>
</evidence>
<dbReference type="Pfam" id="PF01704">
    <property type="entry name" value="UDPGP"/>
    <property type="match status" value="1"/>
</dbReference>
<gene>
    <name evidence="8" type="ORF">GUITHDRAFT_159419</name>
</gene>
<dbReference type="AlphaFoldDB" id="L1JLW1"/>
<dbReference type="Gene3D" id="2.160.10.30">
    <property type="match status" value="1"/>
</dbReference>
<evidence type="ECO:0000256" key="2">
    <source>
        <dbReference type="ARBA" id="ARBA00001946"/>
    </source>
</evidence>
<dbReference type="OMA" id="HMNSICI"/>
<dbReference type="KEGG" id="gtt:GUITHDRAFT_159419"/>
<reference evidence="9" key="3">
    <citation type="submission" date="2015-06" db="UniProtKB">
        <authorList>
            <consortium name="EnsemblProtists"/>
        </authorList>
    </citation>
    <scope>IDENTIFICATION</scope>
</reference>
<dbReference type="PANTHER" id="PTHR11952:SF9">
    <property type="entry name" value="UDP-SUGAR PYROPHOSPHORYLASE"/>
    <property type="match status" value="1"/>
</dbReference>
<reference evidence="10" key="2">
    <citation type="submission" date="2012-11" db="EMBL/GenBank/DDBJ databases">
        <authorList>
            <person name="Kuo A."/>
            <person name="Curtis B.A."/>
            <person name="Tanifuji G."/>
            <person name="Burki F."/>
            <person name="Gruber A."/>
            <person name="Irimia M."/>
            <person name="Maruyama S."/>
            <person name="Arias M.C."/>
            <person name="Ball S.G."/>
            <person name="Gile G.H."/>
            <person name="Hirakawa Y."/>
            <person name="Hopkins J.F."/>
            <person name="Rensing S.A."/>
            <person name="Schmutz J."/>
            <person name="Symeonidi A."/>
            <person name="Elias M."/>
            <person name="Eveleigh R.J."/>
            <person name="Herman E.K."/>
            <person name="Klute M.J."/>
            <person name="Nakayama T."/>
            <person name="Obornik M."/>
            <person name="Reyes-Prieto A."/>
            <person name="Armbrust E.V."/>
            <person name="Aves S.J."/>
            <person name="Beiko R.G."/>
            <person name="Coutinho P."/>
            <person name="Dacks J.B."/>
            <person name="Durnford D.G."/>
            <person name="Fast N.M."/>
            <person name="Green B.R."/>
            <person name="Grisdale C."/>
            <person name="Hempe F."/>
            <person name="Henrissat B."/>
            <person name="Hoppner M.P."/>
            <person name="Ishida K.-I."/>
            <person name="Kim E."/>
            <person name="Koreny L."/>
            <person name="Kroth P.G."/>
            <person name="Liu Y."/>
            <person name="Malik S.-B."/>
            <person name="Maier U.G."/>
            <person name="McRose D."/>
            <person name="Mock T."/>
            <person name="Neilson J.A."/>
            <person name="Onodera N.T."/>
            <person name="Poole A.M."/>
            <person name="Pritham E.J."/>
            <person name="Richards T.A."/>
            <person name="Rocap G."/>
            <person name="Roy S.W."/>
            <person name="Sarai C."/>
            <person name="Schaack S."/>
            <person name="Shirato S."/>
            <person name="Slamovits C.H."/>
            <person name="Spencer D.F."/>
            <person name="Suzuki S."/>
            <person name="Worden A.Z."/>
            <person name="Zauner S."/>
            <person name="Barry K."/>
            <person name="Bell C."/>
            <person name="Bharti A.K."/>
            <person name="Crow J.A."/>
            <person name="Grimwood J."/>
            <person name="Kramer R."/>
            <person name="Lindquist E."/>
            <person name="Lucas S."/>
            <person name="Salamov A."/>
            <person name="McFadden G.I."/>
            <person name="Lane C.E."/>
            <person name="Keeling P.J."/>
            <person name="Gray M.W."/>
            <person name="Grigoriev I.V."/>
            <person name="Archibald J.M."/>
        </authorList>
    </citation>
    <scope>NUCLEOTIDE SEQUENCE</scope>
    <source>
        <strain evidence="10">CCMP2712</strain>
    </source>
</reference>
<dbReference type="GO" id="GO:0051748">
    <property type="term" value="F:UTP-monosaccharide-1-phosphate uridylyltransferase activity"/>
    <property type="evidence" value="ECO:0007669"/>
    <property type="project" value="UniProtKB-EC"/>
</dbReference>
<evidence type="ECO:0000256" key="7">
    <source>
        <dbReference type="ARBA" id="ARBA00048259"/>
    </source>
</evidence>
<dbReference type="eggNOG" id="KOG2388">
    <property type="taxonomic scope" value="Eukaryota"/>
</dbReference>
<dbReference type="InterPro" id="IPR002618">
    <property type="entry name" value="UDPGP_fam"/>
</dbReference>
<protein>
    <recommendedName>
        <fullName evidence="6">UTP-monosaccharide-1-phosphate uridylyltransferase</fullName>
        <ecNumber evidence="6">2.7.7.64</ecNumber>
    </recommendedName>
</protein>
<dbReference type="InterPro" id="IPR029044">
    <property type="entry name" value="Nucleotide-diphossugar_trans"/>
</dbReference>
<dbReference type="EnsemblProtists" id="EKX49556">
    <property type="protein sequence ID" value="EKX49556"/>
    <property type="gene ID" value="GUITHDRAFT_159419"/>
</dbReference>
<dbReference type="EC" id="2.7.7.64" evidence="6"/>
<dbReference type="FunFam" id="2.160.10.30:FF:000001">
    <property type="entry name" value="UDP-sugar pyrophosphorylase"/>
    <property type="match status" value="1"/>
</dbReference>
<dbReference type="Proteomes" id="UP000011087">
    <property type="component" value="Unassembled WGS sequence"/>
</dbReference>
<dbReference type="InterPro" id="IPR039741">
    <property type="entry name" value="UDP-sugar_pyrophosphorylase"/>
</dbReference>
<comment type="catalytic activity">
    <reaction evidence="7">
        <text>a monosaccharide 1-phosphate + UTP + H(+) = a UDP-monosaccharide + diphosphate</text>
        <dbReference type="Rhea" id="RHEA:13205"/>
        <dbReference type="ChEBI" id="CHEBI:15378"/>
        <dbReference type="ChEBI" id="CHEBI:33019"/>
        <dbReference type="ChEBI" id="CHEBI:46398"/>
        <dbReference type="ChEBI" id="CHEBI:140358"/>
        <dbReference type="ChEBI" id="CHEBI:140359"/>
        <dbReference type="EC" id="2.7.7.64"/>
    </reaction>
</comment>
<organism evidence="8">
    <name type="scientific">Guillardia theta (strain CCMP2712)</name>
    <name type="common">Cryptophyte</name>
    <dbReference type="NCBI Taxonomy" id="905079"/>
    <lineage>
        <taxon>Eukaryota</taxon>
        <taxon>Cryptophyceae</taxon>
        <taxon>Pyrenomonadales</taxon>
        <taxon>Geminigeraceae</taxon>
        <taxon>Guillardia</taxon>
    </lineage>
</organism>
<comment type="cofactor">
    <cofactor evidence="2">
        <name>Mg(2+)</name>
        <dbReference type="ChEBI" id="CHEBI:18420"/>
    </cofactor>
</comment>
<keyword evidence="3" id="KW-0808">Transferase</keyword>
<reference evidence="8 10" key="1">
    <citation type="journal article" date="2012" name="Nature">
        <title>Algal genomes reveal evolutionary mosaicism and the fate of nucleomorphs.</title>
        <authorList>
            <consortium name="DOE Joint Genome Institute"/>
            <person name="Curtis B.A."/>
            <person name="Tanifuji G."/>
            <person name="Burki F."/>
            <person name="Gruber A."/>
            <person name="Irimia M."/>
            <person name="Maruyama S."/>
            <person name="Arias M.C."/>
            <person name="Ball S.G."/>
            <person name="Gile G.H."/>
            <person name="Hirakawa Y."/>
            <person name="Hopkins J.F."/>
            <person name="Kuo A."/>
            <person name="Rensing S.A."/>
            <person name="Schmutz J."/>
            <person name="Symeonidi A."/>
            <person name="Elias M."/>
            <person name="Eveleigh R.J."/>
            <person name="Herman E.K."/>
            <person name="Klute M.J."/>
            <person name="Nakayama T."/>
            <person name="Obornik M."/>
            <person name="Reyes-Prieto A."/>
            <person name="Armbrust E.V."/>
            <person name="Aves S.J."/>
            <person name="Beiko R.G."/>
            <person name="Coutinho P."/>
            <person name="Dacks J.B."/>
            <person name="Durnford D.G."/>
            <person name="Fast N.M."/>
            <person name="Green B.R."/>
            <person name="Grisdale C.J."/>
            <person name="Hempel F."/>
            <person name="Henrissat B."/>
            <person name="Hoppner M.P."/>
            <person name="Ishida K."/>
            <person name="Kim E."/>
            <person name="Koreny L."/>
            <person name="Kroth P.G."/>
            <person name="Liu Y."/>
            <person name="Malik S.B."/>
            <person name="Maier U.G."/>
            <person name="McRose D."/>
            <person name="Mock T."/>
            <person name="Neilson J.A."/>
            <person name="Onodera N.T."/>
            <person name="Poole A.M."/>
            <person name="Pritham E.J."/>
            <person name="Richards T.A."/>
            <person name="Rocap G."/>
            <person name="Roy S.W."/>
            <person name="Sarai C."/>
            <person name="Schaack S."/>
            <person name="Shirato S."/>
            <person name="Slamovits C.H."/>
            <person name="Spencer D.F."/>
            <person name="Suzuki S."/>
            <person name="Worden A.Z."/>
            <person name="Zauner S."/>
            <person name="Barry K."/>
            <person name="Bell C."/>
            <person name="Bharti A.K."/>
            <person name="Crow J.A."/>
            <person name="Grimwood J."/>
            <person name="Kramer R."/>
            <person name="Lindquist E."/>
            <person name="Lucas S."/>
            <person name="Salamov A."/>
            <person name="McFadden G.I."/>
            <person name="Lane C.E."/>
            <person name="Keeling P.J."/>
            <person name="Gray M.W."/>
            <person name="Grigoriev I.V."/>
            <person name="Archibald J.M."/>
        </authorList>
    </citation>
    <scope>NUCLEOTIDE SEQUENCE</scope>
    <source>
        <strain evidence="8 10">CCMP2712</strain>
    </source>
</reference>
<dbReference type="OrthoDB" id="532420at2759"/>
<dbReference type="GO" id="GO:0006048">
    <property type="term" value="P:UDP-N-acetylglucosamine biosynthetic process"/>
    <property type="evidence" value="ECO:0007669"/>
    <property type="project" value="TreeGrafter"/>
</dbReference>
<sequence>MAVIRSWHQHARCAQEFVLATDPSSPVVFPPLLLRHLFEGLGEEQKAKLLEQAAELDGQLPGGLEGYVTNARKLLKDSKEGVNPYEGFAPSVPQGEHLKVGSEDFERMEKLGREALSQTGFVLVAGGLGERLGYKGIKVSLPLYDALESECFLKLYISHILYIQEKFGKGKKIPLAIMTSDDTHAMTEKLLQDNNYFGMDSSQLTIMKQNKVPAIKDSDGHFAIKDGKIETKPHGHGDVHTLMHQTGVAKSWKDSGVKYVVFFQDTNGIIFRSLPAVLGVSVSNKFAVNSVCVPRTPGEAVGGICRLEHKDGRAFTVNVEYNQLDPLLRSTEQFSNGDVADAKTGFSPFPGNINVLVIDMDSYHSTLSSSGGRVNEFVNPKYADASKQAFKSPTRLECMMQDFPLLLSTESKVGFTTLDRWICFSPVKNNIQDAAAKSEKGLPPESAGTAERDAMALNTRMLQMAGAKIPEVGQAGTYAGIKLDFSPMVVLLPSFGTSLSDIKDRISPGASIEITSRSALVVEGEVFFEGKLKLDGALELRAQPGSSIIVKNLEVTNSGWEIVEVKQDDPSATVTQAMRGYKVVKHETRSIVADSEKKVVDEA</sequence>
<evidence type="ECO:0000313" key="8">
    <source>
        <dbReference type="EMBL" id="EKX49556.1"/>
    </source>
</evidence>